<evidence type="ECO:0000313" key="7">
    <source>
        <dbReference type="Proteomes" id="UP001498421"/>
    </source>
</evidence>
<dbReference type="InterPro" id="IPR002938">
    <property type="entry name" value="FAD-bd"/>
</dbReference>
<keyword evidence="3" id="KW-0560">Oxidoreductase</keyword>
<dbReference type="Gene3D" id="3.50.50.60">
    <property type="entry name" value="FAD/NAD(P)-binding domain"/>
    <property type="match status" value="1"/>
</dbReference>
<comment type="caution">
    <text evidence="6">The sequence shown here is derived from an EMBL/GenBank/DDBJ whole genome shotgun (WGS) entry which is preliminary data.</text>
</comment>
<evidence type="ECO:0000259" key="5">
    <source>
        <dbReference type="Pfam" id="PF01494"/>
    </source>
</evidence>
<feature type="domain" description="FAD-binding" evidence="5">
    <location>
        <begin position="317"/>
        <end position="352"/>
    </location>
</feature>
<feature type="domain" description="FAD-binding" evidence="5">
    <location>
        <begin position="8"/>
        <end position="175"/>
    </location>
</feature>
<evidence type="ECO:0000256" key="4">
    <source>
        <dbReference type="ARBA" id="ARBA00023033"/>
    </source>
</evidence>
<evidence type="ECO:0000256" key="2">
    <source>
        <dbReference type="ARBA" id="ARBA00022827"/>
    </source>
</evidence>
<keyword evidence="1" id="KW-0285">Flavoprotein</keyword>
<proteinExistence type="predicted"/>
<dbReference type="PANTHER" id="PTHR46972">
    <property type="entry name" value="MONOOXYGENASE ASQM-RELATED"/>
    <property type="match status" value="1"/>
</dbReference>
<dbReference type="PRINTS" id="PR00420">
    <property type="entry name" value="RNGMNOXGNASE"/>
</dbReference>
<keyword evidence="2" id="KW-0274">FAD</keyword>
<protein>
    <recommendedName>
        <fullName evidence="5">FAD-binding domain-containing protein</fullName>
    </recommendedName>
</protein>
<gene>
    <name evidence="6" type="ORF">QQZ08_006205</name>
</gene>
<dbReference type="SUPFAM" id="SSF51905">
    <property type="entry name" value="FAD/NAD(P)-binding domain"/>
    <property type="match status" value="1"/>
</dbReference>
<dbReference type="PANTHER" id="PTHR46972:SF1">
    <property type="entry name" value="FAD DEPENDENT OXIDOREDUCTASE DOMAIN-CONTAINING PROTEIN"/>
    <property type="match status" value="1"/>
</dbReference>
<sequence>MPAYQPRIAITGGGPSGLALGLLLSRHNIHTIIYELRSKPTPEEIAKPSGMLNLHEESGLSVMRECGLWEGFQAAVGDCSESTRVLNPEGVVLHTDEGELSNRPEIPRHALTNLLAQNLPEDIVKWDHKITAARSERNPTTAATEIILDLGENGTATYDFVIGADGAWSRVRSILSDIKPFYSGAQLMTATVRHVSTNYPHLLELNGSGTLNALGGGNSISTHRGPQDSIRVYAAVSTPNERWAVEAGLQGKTAIEVKTTLLSDDKLFGKWASQLQELLAAACDEETKDNPGSKADLMPLYMLPVGHSWEHRCGATLIGDAAHLMTPWAGEGVNLALWDALDLAHVLAEVPETEDAASWQEALDPRVREFEKVMQARAKEKAEETLRNKNILLSENGAQNMANLFKMYEEMAAVGGETNGQQMRVG</sequence>
<accession>A0ABR1I185</accession>
<dbReference type="Proteomes" id="UP001498421">
    <property type="component" value="Unassembled WGS sequence"/>
</dbReference>
<dbReference type="Pfam" id="PF01494">
    <property type="entry name" value="FAD_binding_3"/>
    <property type="match status" value="2"/>
</dbReference>
<keyword evidence="4" id="KW-0503">Monooxygenase</keyword>
<dbReference type="EMBL" id="JAZAVK010000055">
    <property type="protein sequence ID" value="KAK7427269.1"/>
    <property type="molecule type" value="Genomic_DNA"/>
</dbReference>
<name>A0ABR1I185_9HYPO</name>
<evidence type="ECO:0000256" key="3">
    <source>
        <dbReference type="ARBA" id="ARBA00023002"/>
    </source>
</evidence>
<dbReference type="InterPro" id="IPR036188">
    <property type="entry name" value="FAD/NAD-bd_sf"/>
</dbReference>
<evidence type="ECO:0000256" key="1">
    <source>
        <dbReference type="ARBA" id="ARBA00022630"/>
    </source>
</evidence>
<keyword evidence="7" id="KW-1185">Reference proteome</keyword>
<evidence type="ECO:0000313" key="6">
    <source>
        <dbReference type="EMBL" id="KAK7427269.1"/>
    </source>
</evidence>
<reference evidence="6 7" key="1">
    <citation type="journal article" date="2025" name="Microbiol. Resour. Announc.">
        <title>Draft genome sequences for Neonectria magnoliae and Neonectria punicea, canker pathogens of Liriodendron tulipifera and Acer saccharum in West Virginia.</title>
        <authorList>
            <person name="Petronek H.M."/>
            <person name="Kasson M.T."/>
            <person name="Metheny A.M."/>
            <person name="Stauder C.M."/>
            <person name="Lovett B."/>
            <person name="Lynch S.C."/>
            <person name="Garnas J.R."/>
            <person name="Kasson L.R."/>
            <person name="Stajich J.E."/>
        </authorList>
    </citation>
    <scope>NUCLEOTIDE SEQUENCE [LARGE SCALE GENOMIC DNA]</scope>
    <source>
        <strain evidence="6 7">NRRL 64651</strain>
    </source>
</reference>
<organism evidence="6 7">
    <name type="scientific">Neonectria magnoliae</name>
    <dbReference type="NCBI Taxonomy" id="2732573"/>
    <lineage>
        <taxon>Eukaryota</taxon>
        <taxon>Fungi</taxon>
        <taxon>Dikarya</taxon>
        <taxon>Ascomycota</taxon>
        <taxon>Pezizomycotina</taxon>
        <taxon>Sordariomycetes</taxon>
        <taxon>Hypocreomycetidae</taxon>
        <taxon>Hypocreales</taxon>
        <taxon>Nectriaceae</taxon>
        <taxon>Neonectria</taxon>
    </lineage>
</organism>